<dbReference type="InterPro" id="IPR006635">
    <property type="entry name" value="NEAT_dom"/>
</dbReference>
<accession>A0A660DX74</accession>
<dbReference type="AlphaFoldDB" id="A0A660DX74"/>
<feature type="domain" description="NEAT" evidence="5">
    <location>
        <begin position="222"/>
        <end position="334"/>
    </location>
</feature>
<evidence type="ECO:0000313" key="7">
    <source>
        <dbReference type="Proteomes" id="UP000289996"/>
    </source>
</evidence>
<reference evidence="6 7" key="1">
    <citation type="submission" date="2018-11" db="EMBL/GenBank/DDBJ databases">
        <authorList>
            <person name="Wuyts S."/>
        </authorList>
    </citation>
    <scope>NUCLEOTIDE SEQUENCE [LARGE SCALE GENOMIC DNA]</scope>
    <source>
        <strain evidence="6">Lactobacillus mudanjiangensis AMBF249</strain>
    </source>
</reference>
<organism evidence="6 7">
    <name type="scientific">Lactiplantibacillus mudanjiangensis</name>
    <dbReference type="NCBI Taxonomy" id="1296538"/>
    <lineage>
        <taxon>Bacteria</taxon>
        <taxon>Bacillati</taxon>
        <taxon>Bacillota</taxon>
        <taxon>Bacilli</taxon>
        <taxon>Lactobacillales</taxon>
        <taxon>Lactobacillaceae</taxon>
        <taxon>Lactiplantibacillus</taxon>
    </lineage>
</organism>
<feature type="transmembrane region" description="Helical" evidence="4">
    <location>
        <begin position="385"/>
        <end position="405"/>
    </location>
</feature>
<dbReference type="InterPro" id="IPR037250">
    <property type="entry name" value="NEAT_dom_sf"/>
</dbReference>
<keyword evidence="4" id="KW-0472">Membrane</keyword>
<evidence type="ECO:0000256" key="1">
    <source>
        <dbReference type="ARBA" id="ARBA00004196"/>
    </source>
</evidence>
<comment type="subcellular location">
    <subcellularLocation>
        <location evidence="1">Cell envelope</location>
    </subcellularLocation>
</comment>
<gene>
    <name evidence="6" type="ORF">MUDAN_MDHGFNIF_02760</name>
</gene>
<keyword evidence="4" id="KW-0812">Transmembrane</keyword>
<dbReference type="OrthoDB" id="2310196at2"/>
<dbReference type="Gene3D" id="2.60.40.1850">
    <property type="match status" value="2"/>
</dbReference>
<evidence type="ECO:0000259" key="5">
    <source>
        <dbReference type="Pfam" id="PF05031"/>
    </source>
</evidence>
<dbReference type="CDD" id="cd06920">
    <property type="entry name" value="NEAT"/>
    <property type="match status" value="1"/>
</dbReference>
<sequence length="409" mass="42517">MHKQWIKIGVGGLMAIIFLLINVSASRSVQAATLADGTYSVPTSFVKDANGSASSTPSSAAGYFGSSATVIIKDGHYQATLPITTIGQKYITGTTVNGASALSGASLAFTLTEPATTVPVTFDLTTPMGKMTQSAWMTLDWSGVPAATVPETGSSSSSSSTITANHDSANSNRDDSNSSSTVNSTTSSSSSSSAVTKPTTSTTATTKAATTTSADPLTGWTYEVLQADKNVASAANKFYTHVAQITKSGTGYQVLLTVKYSKTSGMTEHGFTPLTINGQTAQNIHYSTNGDYYVATYTFTIKSLSDLASLINGTVHVTVPTAGVDQTFTVRFKFSHTAGNTTNDAADTATAKPTTSRHGSTTSQTAKIRSSKSRLPQTNETKKSLHLILAGVVGLLGLGSCVIIMKKVW</sequence>
<dbReference type="RefSeq" id="WP_130851626.1">
    <property type="nucleotide sequence ID" value="NZ_UYIG01000079.1"/>
</dbReference>
<feature type="compositionally biased region" description="Polar residues" evidence="3">
    <location>
        <begin position="356"/>
        <end position="378"/>
    </location>
</feature>
<keyword evidence="2" id="KW-0732">Signal</keyword>
<dbReference type="EMBL" id="UYIG01000079">
    <property type="protein sequence ID" value="VDG27949.1"/>
    <property type="molecule type" value="Genomic_DNA"/>
</dbReference>
<feature type="compositionally biased region" description="Low complexity" evidence="3">
    <location>
        <begin position="343"/>
        <end position="354"/>
    </location>
</feature>
<evidence type="ECO:0000256" key="2">
    <source>
        <dbReference type="ARBA" id="ARBA00022729"/>
    </source>
</evidence>
<feature type="compositionally biased region" description="Low complexity" evidence="3">
    <location>
        <begin position="167"/>
        <end position="210"/>
    </location>
</feature>
<evidence type="ECO:0000256" key="3">
    <source>
        <dbReference type="SAM" id="MobiDB-lite"/>
    </source>
</evidence>
<feature type="region of interest" description="Disordered" evidence="3">
    <location>
        <begin position="147"/>
        <end position="210"/>
    </location>
</feature>
<name>A0A660DX74_9LACO</name>
<keyword evidence="4" id="KW-1133">Transmembrane helix</keyword>
<dbReference type="SUPFAM" id="SSF158911">
    <property type="entry name" value="NEAT domain-like"/>
    <property type="match status" value="2"/>
</dbReference>
<feature type="region of interest" description="Disordered" evidence="3">
    <location>
        <begin position="343"/>
        <end position="378"/>
    </location>
</feature>
<evidence type="ECO:0000313" key="6">
    <source>
        <dbReference type="EMBL" id="VDG27949.1"/>
    </source>
</evidence>
<keyword evidence="7" id="KW-1185">Reference proteome</keyword>
<dbReference type="GO" id="GO:0030313">
    <property type="term" value="C:cell envelope"/>
    <property type="evidence" value="ECO:0007669"/>
    <property type="project" value="UniProtKB-SubCell"/>
</dbReference>
<dbReference type="Proteomes" id="UP000289996">
    <property type="component" value="Unassembled WGS sequence"/>
</dbReference>
<proteinExistence type="predicted"/>
<evidence type="ECO:0000256" key="4">
    <source>
        <dbReference type="SAM" id="Phobius"/>
    </source>
</evidence>
<protein>
    <recommendedName>
        <fullName evidence="5">NEAT domain-containing protein</fullName>
    </recommendedName>
</protein>
<dbReference type="Pfam" id="PF05031">
    <property type="entry name" value="NEAT"/>
    <property type="match status" value="1"/>
</dbReference>